<dbReference type="InterPro" id="IPR017907">
    <property type="entry name" value="Znf_RING_CS"/>
</dbReference>
<evidence type="ECO:0000256" key="4">
    <source>
        <dbReference type="PROSITE-ProRule" id="PRU00175"/>
    </source>
</evidence>
<dbReference type="Gene3D" id="3.30.40.10">
    <property type="entry name" value="Zinc/RING finger domain, C3HC4 (zinc finger)"/>
    <property type="match status" value="1"/>
</dbReference>
<gene>
    <name evidence="6" type="ORF">PHYEVI_LOCUS7853</name>
</gene>
<reference evidence="6" key="1">
    <citation type="submission" date="2022-01" db="EMBL/GenBank/DDBJ databases">
        <authorList>
            <person name="King R."/>
        </authorList>
    </citation>
    <scope>NUCLEOTIDE SEQUENCE</scope>
</reference>
<name>A0A9N9TSE6_PHYSR</name>
<evidence type="ECO:0000259" key="5">
    <source>
        <dbReference type="PROSITE" id="PS50089"/>
    </source>
</evidence>
<accession>A0A9N9TSE6</accession>
<feature type="domain" description="RING-type" evidence="5">
    <location>
        <begin position="23"/>
        <end position="68"/>
    </location>
</feature>
<dbReference type="InterPro" id="IPR013083">
    <property type="entry name" value="Znf_RING/FYVE/PHD"/>
</dbReference>
<dbReference type="PROSITE" id="PS00518">
    <property type="entry name" value="ZF_RING_1"/>
    <property type="match status" value="1"/>
</dbReference>
<keyword evidence="1" id="KW-0479">Metal-binding</keyword>
<dbReference type="PROSITE" id="PS50089">
    <property type="entry name" value="ZF_RING_2"/>
    <property type="match status" value="1"/>
</dbReference>
<keyword evidence="3" id="KW-0862">Zinc</keyword>
<dbReference type="AlphaFoldDB" id="A0A9N9TSE6"/>
<dbReference type="EMBL" id="OU900097">
    <property type="protein sequence ID" value="CAG9861517.1"/>
    <property type="molecule type" value="Genomic_DNA"/>
</dbReference>
<evidence type="ECO:0000256" key="1">
    <source>
        <dbReference type="ARBA" id="ARBA00022723"/>
    </source>
</evidence>
<sequence length="85" mass="9727">MKIVSAAIGVKKGTETTIDVYCCRNCRVIENQNFRHIGCGHLFCLDCINEFDIMKKGSKKCIQCPTCRRKTSVALIRPIYFLFSF</sequence>
<dbReference type="InterPro" id="IPR001841">
    <property type="entry name" value="Znf_RING"/>
</dbReference>
<keyword evidence="2 4" id="KW-0863">Zinc-finger</keyword>
<keyword evidence="7" id="KW-1185">Reference proteome</keyword>
<dbReference type="Proteomes" id="UP001153712">
    <property type="component" value="Chromosome 4"/>
</dbReference>
<evidence type="ECO:0000256" key="2">
    <source>
        <dbReference type="ARBA" id="ARBA00022771"/>
    </source>
</evidence>
<evidence type="ECO:0000313" key="7">
    <source>
        <dbReference type="Proteomes" id="UP001153712"/>
    </source>
</evidence>
<evidence type="ECO:0000313" key="6">
    <source>
        <dbReference type="EMBL" id="CAG9861517.1"/>
    </source>
</evidence>
<protein>
    <recommendedName>
        <fullName evidence="5">RING-type domain-containing protein</fullName>
    </recommendedName>
</protein>
<evidence type="ECO:0000256" key="3">
    <source>
        <dbReference type="ARBA" id="ARBA00022833"/>
    </source>
</evidence>
<proteinExistence type="predicted"/>
<dbReference type="GO" id="GO:0008270">
    <property type="term" value="F:zinc ion binding"/>
    <property type="evidence" value="ECO:0007669"/>
    <property type="project" value="UniProtKB-KW"/>
</dbReference>
<dbReference type="OrthoDB" id="5600418at2759"/>
<organism evidence="6 7">
    <name type="scientific">Phyllotreta striolata</name>
    <name type="common">Striped flea beetle</name>
    <name type="synonym">Crioceris striolata</name>
    <dbReference type="NCBI Taxonomy" id="444603"/>
    <lineage>
        <taxon>Eukaryota</taxon>
        <taxon>Metazoa</taxon>
        <taxon>Ecdysozoa</taxon>
        <taxon>Arthropoda</taxon>
        <taxon>Hexapoda</taxon>
        <taxon>Insecta</taxon>
        <taxon>Pterygota</taxon>
        <taxon>Neoptera</taxon>
        <taxon>Endopterygota</taxon>
        <taxon>Coleoptera</taxon>
        <taxon>Polyphaga</taxon>
        <taxon>Cucujiformia</taxon>
        <taxon>Chrysomeloidea</taxon>
        <taxon>Chrysomelidae</taxon>
        <taxon>Galerucinae</taxon>
        <taxon>Alticini</taxon>
        <taxon>Phyllotreta</taxon>
    </lineage>
</organism>
<dbReference type="SUPFAM" id="SSF57850">
    <property type="entry name" value="RING/U-box"/>
    <property type="match status" value="1"/>
</dbReference>